<evidence type="ECO:0000256" key="8">
    <source>
        <dbReference type="SAM" id="MobiDB-lite"/>
    </source>
</evidence>
<evidence type="ECO:0000256" key="4">
    <source>
        <dbReference type="ARBA" id="ARBA00022741"/>
    </source>
</evidence>
<protein>
    <recommendedName>
        <fullName evidence="1">non-specific serine/threonine protein kinase</fullName>
        <ecNumber evidence="1">2.7.11.1</ecNumber>
    </recommendedName>
</protein>
<feature type="compositionally biased region" description="Polar residues" evidence="8">
    <location>
        <begin position="328"/>
        <end position="339"/>
    </location>
</feature>
<gene>
    <name evidence="11" type="ORF">HNR30_001039</name>
</gene>
<feature type="region of interest" description="Disordered" evidence="8">
    <location>
        <begin position="301"/>
        <end position="410"/>
    </location>
</feature>
<feature type="region of interest" description="Disordered" evidence="8">
    <location>
        <begin position="255"/>
        <end position="275"/>
    </location>
</feature>
<dbReference type="PANTHER" id="PTHR43289">
    <property type="entry name" value="MITOGEN-ACTIVATED PROTEIN KINASE KINASE KINASE 20-RELATED"/>
    <property type="match status" value="1"/>
</dbReference>
<dbReference type="GO" id="GO:0004674">
    <property type="term" value="F:protein serine/threonine kinase activity"/>
    <property type="evidence" value="ECO:0007669"/>
    <property type="project" value="UniProtKB-KW"/>
</dbReference>
<keyword evidence="9" id="KW-1133">Transmembrane helix</keyword>
<dbReference type="InterPro" id="IPR008271">
    <property type="entry name" value="Ser/Thr_kinase_AS"/>
</dbReference>
<evidence type="ECO:0000259" key="10">
    <source>
        <dbReference type="PROSITE" id="PS50011"/>
    </source>
</evidence>
<evidence type="ECO:0000256" key="7">
    <source>
        <dbReference type="PROSITE-ProRule" id="PRU10141"/>
    </source>
</evidence>
<dbReference type="PANTHER" id="PTHR43289:SF6">
    <property type="entry name" value="SERINE_THREONINE-PROTEIN KINASE NEKL-3"/>
    <property type="match status" value="1"/>
</dbReference>
<evidence type="ECO:0000256" key="3">
    <source>
        <dbReference type="ARBA" id="ARBA00022679"/>
    </source>
</evidence>
<dbReference type="InterPro" id="IPR017441">
    <property type="entry name" value="Protein_kinase_ATP_BS"/>
</dbReference>
<sequence length="410" mass="42279">MLRPIGRGGMGKVWHAHDEVLDRDVAVKEVFPPADLTEEDREAFTRRTFREARAAGRVSHPGVAAVYDVLEEGGHPWIVMQLVPSDTLGSLAPLPPRRVAEIGLQVLAALRAAHAAGVLHRDVKPDNVLLTEGGRAVLTDFGIATTPDDVTVTRTGVLVGTPAFIAPERAMGSDATPASDLWSLGVTLYHAVEGCSPFQRDNPLATLGAVIHAQPAPMARAGALAPVITGLLRKHPDERMTMEETEQRLAAIVTGAPAGPTGPVPPPPDSGPGPRRRVLAVAAAALAVALVAGGAAWFTNRGAAGERPSAPPAASSSVSRTDDGVRQGTPSQPSDTPSGATPERLGSSNPSGTPTRGSKPSKTPASPSGKPTGKPSDKPSGKPSKADEPEDNDDGPGRVEPSSVEGDDEG</sequence>
<dbReference type="GO" id="GO:0005524">
    <property type="term" value="F:ATP binding"/>
    <property type="evidence" value="ECO:0007669"/>
    <property type="project" value="UniProtKB-UniRule"/>
</dbReference>
<keyword evidence="12" id="KW-1185">Reference proteome</keyword>
<dbReference type="SMART" id="SM00220">
    <property type="entry name" value="S_TKc"/>
    <property type="match status" value="1"/>
</dbReference>
<keyword evidence="2 11" id="KW-0723">Serine/threonine-protein kinase</keyword>
<dbReference type="EMBL" id="JACDUR010000001">
    <property type="protein sequence ID" value="MBA2889704.1"/>
    <property type="molecule type" value="Genomic_DNA"/>
</dbReference>
<keyword evidence="6 7" id="KW-0067">ATP-binding</keyword>
<feature type="compositionally biased region" description="Basic and acidic residues" evidence="8">
    <location>
        <begin position="375"/>
        <end position="387"/>
    </location>
</feature>
<feature type="binding site" evidence="7">
    <location>
        <position position="28"/>
    </location>
    <ligand>
        <name>ATP</name>
        <dbReference type="ChEBI" id="CHEBI:30616"/>
    </ligand>
</feature>
<evidence type="ECO:0000256" key="5">
    <source>
        <dbReference type="ARBA" id="ARBA00022777"/>
    </source>
</evidence>
<dbReference type="RefSeq" id="WP_246377156.1">
    <property type="nucleotide sequence ID" value="NZ_JACDUR010000001.1"/>
</dbReference>
<keyword evidence="5 11" id="KW-0418">Kinase</keyword>
<keyword evidence="3" id="KW-0808">Transferase</keyword>
<dbReference type="EC" id="2.7.11.1" evidence="1"/>
<keyword evidence="4 7" id="KW-0547">Nucleotide-binding</keyword>
<dbReference type="AlphaFoldDB" id="A0A7W0HNE2"/>
<dbReference type="Gene3D" id="3.30.200.20">
    <property type="entry name" value="Phosphorylase Kinase, domain 1"/>
    <property type="match status" value="1"/>
</dbReference>
<keyword evidence="9" id="KW-0812">Transmembrane</keyword>
<dbReference type="InterPro" id="IPR011009">
    <property type="entry name" value="Kinase-like_dom_sf"/>
</dbReference>
<dbReference type="Pfam" id="PF00069">
    <property type="entry name" value="Pkinase"/>
    <property type="match status" value="1"/>
</dbReference>
<dbReference type="CDD" id="cd14014">
    <property type="entry name" value="STKc_PknB_like"/>
    <property type="match status" value="1"/>
</dbReference>
<dbReference type="PROSITE" id="PS50011">
    <property type="entry name" value="PROTEIN_KINASE_DOM"/>
    <property type="match status" value="1"/>
</dbReference>
<dbReference type="SUPFAM" id="SSF56112">
    <property type="entry name" value="Protein kinase-like (PK-like)"/>
    <property type="match status" value="1"/>
</dbReference>
<dbReference type="Gene3D" id="1.10.510.10">
    <property type="entry name" value="Transferase(Phosphotransferase) domain 1"/>
    <property type="match status" value="1"/>
</dbReference>
<reference evidence="11 12" key="1">
    <citation type="submission" date="2020-07" db="EMBL/GenBank/DDBJ databases">
        <title>Genomic Encyclopedia of Type Strains, Phase IV (KMG-IV): sequencing the most valuable type-strain genomes for metagenomic binning, comparative biology and taxonomic classification.</title>
        <authorList>
            <person name="Goeker M."/>
        </authorList>
    </citation>
    <scope>NUCLEOTIDE SEQUENCE [LARGE SCALE GENOMIC DNA]</scope>
    <source>
        <strain evidence="11 12">DSM 45533</strain>
    </source>
</reference>
<feature type="compositionally biased region" description="Low complexity" evidence="8">
    <location>
        <begin position="301"/>
        <end position="319"/>
    </location>
</feature>
<feature type="domain" description="Protein kinase" evidence="10">
    <location>
        <begin position="1"/>
        <end position="252"/>
    </location>
</feature>
<comment type="caution">
    <text evidence="11">The sequence shown here is derived from an EMBL/GenBank/DDBJ whole genome shotgun (WGS) entry which is preliminary data.</text>
</comment>
<dbReference type="Proteomes" id="UP000530928">
    <property type="component" value="Unassembled WGS sequence"/>
</dbReference>
<feature type="compositionally biased region" description="Polar residues" evidence="8">
    <location>
        <begin position="346"/>
        <end position="365"/>
    </location>
</feature>
<accession>A0A7W0HNE2</accession>
<feature type="transmembrane region" description="Helical" evidence="9">
    <location>
        <begin position="278"/>
        <end position="298"/>
    </location>
</feature>
<feature type="compositionally biased region" description="Pro residues" evidence="8">
    <location>
        <begin position="260"/>
        <end position="271"/>
    </location>
</feature>
<evidence type="ECO:0000256" key="9">
    <source>
        <dbReference type="SAM" id="Phobius"/>
    </source>
</evidence>
<dbReference type="InterPro" id="IPR000719">
    <property type="entry name" value="Prot_kinase_dom"/>
</dbReference>
<evidence type="ECO:0000313" key="11">
    <source>
        <dbReference type="EMBL" id="MBA2889704.1"/>
    </source>
</evidence>
<proteinExistence type="predicted"/>
<evidence type="ECO:0000313" key="12">
    <source>
        <dbReference type="Proteomes" id="UP000530928"/>
    </source>
</evidence>
<name>A0A7W0HNE2_9ACTN</name>
<evidence type="ECO:0000256" key="6">
    <source>
        <dbReference type="ARBA" id="ARBA00022840"/>
    </source>
</evidence>
<evidence type="ECO:0000256" key="2">
    <source>
        <dbReference type="ARBA" id="ARBA00022527"/>
    </source>
</evidence>
<organism evidence="11 12">
    <name type="scientific">Nonomuraea soli</name>
    <dbReference type="NCBI Taxonomy" id="1032476"/>
    <lineage>
        <taxon>Bacteria</taxon>
        <taxon>Bacillati</taxon>
        <taxon>Actinomycetota</taxon>
        <taxon>Actinomycetes</taxon>
        <taxon>Streptosporangiales</taxon>
        <taxon>Streptosporangiaceae</taxon>
        <taxon>Nonomuraea</taxon>
    </lineage>
</organism>
<dbReference type="PROSITE" id="PS00107">
    <property type="entry name" value="PROTEIN_KINASE_ATP"/>
    <property type="match status" value="1"/>
</dbReference>
<dbReference type="PROSITE" id="PS00108">
    <property type="entry name" value="PROTEIN_KINASE_ST"/>
    <property type="match status" value="1"/>
</dbReference>
<evidence type="ECO:0000256" key="1">
    <source>
        <dbReference type="ARBA" id="ARBA00012513"/>
    </source>
</evidence>
<keyword evidence="9" id="KW-0472">Membrane</keyword>